<accession>A0A841HXY9</accession>
<gene>
    <name evidence="1" type="ORF">HNR42_000931</name>
</gene>
<protein>
    <submittedName>
        <fullName evidence="1">Uncharacterized protein</fullName>
    </submittedName>
</protein>
<organism evidence="1 2">
    <name type="scientific">Deinobacterium chartae</name>
    <dbReference type="NCBI Taxonomy" id="521158"/>
    <lineage>
        <taxon>Bacteria</taxon>
        <taxon>Thermotogati</taxon>
        <taxon>Deinococcota</taxon>
        <taxon>Deinococci</taxon>
        <taxon>Deinococcales</taxon>
        <taxon>Deinococcaceae</taxon>
        <taxon>Deinobacterium</taxon>
    </lineage>
</organism>
<evidence type="ECO:0000313" key="1">
    <source>
        <dbReference type="EMBL" id="MBB6097514.1"/>
    </source>
</evidence>
<dbReference type="AlphaFoldDB" id="A0A841HXY9"/>
<dbReference type="Proteomes" id="UP000569951">
    <property type="component" value="Unassembled WGS sequence"/>
</dbReference>
<proteinExistence type="predicted"/>
<sequence length="297" mass="32175">MTTSLTSSSIWGRWLALPAAQAVFRDLPARFLPWEVALAEVEARPSFSGYLEAVAENLSARAFWRDGRQLGAQLYASGEPGSRPAHLQQLGPDLADGHLSLYVLEPELSYLAHVCSFAEPETPLTPPQLLEAELASRGFSGVLRQHGPEGHRDLFWYGGRERDRGGSDLSQITRIDLFPAGESTGGGVDATRLLAFWNSVLALSGRNEPLERFWRAAALDLADDHPALDPFAGEISIQGNTLSVSSDVPLEELAPALLAAYRGALNRAGLRTADLELGALREQQPLVWRAAGLDTEA</sequence>
<keyword evidence="2" id="KW-1185">Reference proteome</keyword>
<comment type="caution">
    <text evidence="1">The sequence shown here is derived from an EMBL/GenBank/DDBJ whole genome shotgun (WGS) entry which is preliminary data.</text>
</comment>
<dbReference type="EMBL" id="JACHHG010000003">
    <property type="protein sequence ID" value="MBB6097514.1"/>
    <property type="molecule type" value="Genomic_DNA"/>
</dbReference>
<dbReference type="RefSeq" id="WP_183985036.1">
    <property type="nucleotide sequence ID" value="NZ_JACHHG010000003.1"/>
</dbReference>
<name>A0A841HXY9_9DEIO</name>
<evidence type="ECO:0000313" key="2">
    <source>
        <dbReference type="Proteomes" id="UP000569951"/>
    </source>
</evidence>
<reference evidence="1 2" key="1">
    <citation type="submission" date="2020-08" db="EMBL/GenBank/DDBJ databases">
        <title>Genomic Encyclopedia of Type Strains, Phase IV (KMG-IV): sequencing the most valuable type-strain genomes for metagenomic binning, comparative biology and taxonomic classification.</title>
        <authorList>
            <person name="Goeker M."/>
        </authorList>
    </citation>
    <scope>NUCLEOTIDE SEQUENCE [LARGE SCALE GENOMIC DNA]</scope>
    <source>
        <strain evidence="1 2">DSM 21458</strain>
    </source>
</reference>